<organism evidence="2 3">
    <name type="scientific">Candidatus Gottesmanbacteria bacterium RIFCSPHIGHO2_02_FULL_39_11</name>
    <dbReference type="NCBI Taxonomy" id="1798382"/>
    <lineage>
        <taxon>Bacteria</taxon>
        <taxon>Candidatus Gottesmaniibacteriota</taxon>
    </lineage>
</organism>
<comment type="caution">
    <text evidence="2">The sequence shown here is derived from an EMBL/GenBank/DDBJ whole genome shotgun (WGS) entry which is preliminary data.</text>
</comment>
<feature type="transmembrane region" description="Helical" evidence="1">
    <location>
        <begin position="229"/>
        <end position="247"/>
    </location>
</feature>
<dbReference type="Proteomes" id="UP000176923">
    <property type="component" value="Unassembled WGS sequence"/>
</dbReference>
<feature type="transmembrane region" description="Helical" evidence="1">
    <location>
        <begin position="206"/>
        <end position="223"/>
    </location>
</feature>
<protein>
    <recommendedName>
        <fullName evidence="4">Glycosyltransferase RgtA/B/C/D-like domain-containing protein</fullName>
    </recommendedName>
</protein>
<feature type="transmembrane region" description="Helical" evidence="1">
    <location>
        <begin position="116"/>
        <end position="133"/>
    </location>
</feature>
<reference evidence="2 3" key="1">
    <citation type="journal article" date="2016" name="Nat. Commun.">
        <title>Thousands of microbial genomes shed light on interconnected biogeochemical processes in an aquifer system.</title>
        <authorList>
            <person name="Anantharaman K."/>
            <person name="Brown C.T."/>
            <person name="Hug L.A."/>
            <person name="Sharon I."/>
            <person name="Castelle C.J."/>
            <person name="Probst A.J."/>
            <person name="Thomas B.C."/>
            <person name="Singh A."/>
            <person name="Wilkins M.J."/>
            <person name="Karaoz U."/>
            <person name="Brodie E.L."/>
            <person name="Williams K.H."/>
            <person name="Hubbard S.S."/>
            <person name="Banfield J.F."/>
        </authorList>
    </citation>
    <scope>NUCLEOTIDE SEQUENCE [LARGE SCALE GENOMIC DNA]</scope>
</reference>
<evidence type="ECO:0008006" key="4">
    <source>
        <dbReference type="Google" id="ProtNLM"/>
    </source>
</evidence>
<feature type="transmembrane region" description="Helical" evidence="1">
    <location>
        <begin position="181"/>
        <end position="199"/>
    </location>
</feature>
<feature type="transmembrane region" description="Helical" evidence="1">
    <location>
        <begin position="254"/>
        <end position="275"/>
    </location>
</feature>
<keyword evidence="1" id="KW-0812">Transmembrane</keyword>
<keyword evidence="1" id="KW-0472">Membrane</keyword>
<dbReference type="AlphaFoldDB" id="A0A1F5ZK04"/>
<name>A0A1F5ZK04_9BACT</name>
<feature type="transmembrane region" description="Helical" evidence="1">
    <location>
        <begin position="84"/>
        <end position="104"/>
    </location>
</feature>
<dbReference type="STRING" id="1798382.A3D77_07225"/>
<dbReference type="EMBL" id="MFJL01000041">
    <property type="protein sequence ID" value="OGG12820.1"/>
    <property type="molecule type" value="Genomic_DNA"/>
</dbReference>
<evidence type="ECO:0000313" key="3">
    <source>
        <dbReference type="Proteomes" id="UP000176923"/>
    </source>
</evidence>
<evidence type="ECO:0000256" key="1">
    <source>
        <dbReference type="SAM" id="Phobius"/>
    </source>
</evidence>
<keyword evidence="1" id="KW-1133">Transmembrane helix</keyword>
<accession>A0A1F5ZK04</accession>
<gene>
    <name evidence="2" type="ORF">A3D77_07225</name>
</gene>
<feature type="transmembrane region" description="Helical" evidence="1">
    <location>
        <begin position="63"/>
        <end position="78"/>
    </location>
</feature>
<sequence length="292" mass="34104">MTLFLIGLITLLNFFLRFFRLGQIPFFSNSFPVSILIESAIINVISSFLIFAIAKLLFKKNKISLLSFFVFSVLPWIVETGRNGVYLNILLFWILILVLLLLVLKKIVYFRLFLNIFRPILFMAGMLVILFLLKKPDFIFSFNLNSYALYQVLSNTFHLASFGFLFFSNDSFWHGGNKDTGVLFLSFLPFLFIGVVDVFKKDISIMVMLLIIGTLLSVLNPYFPEVFEFYIVIPVFVLSVTRGLYGLRTFNKKIISLFILLFIFEYTLFLHAYFIHYPQNTRSYFQNLEKPL</sequence>
<feature type="transmembrane region" description="Helical" evidence="1">
    <location>
        <begin position="40"/>
        <end position="58"/>
    </location>
</feature>
<proteinExistence type="predicted"/>
<evidence type="ECO:0000313" key="2">
    <source>
        <dbReference type="EMBL" id="OGG12820.1"/>
    </source>
</evidence>